<evidence type="ECO:0000256" key="2">
    <source>
        <dbReference type="SAM" id="Coils"/>
    </source>
</evidence>
<dbReference type="InterPro" id="IPR000551">
    <property type="entry name" value="MerR-type_HTH_dom"/>
</dbReference>
<evidence type="ECO:0000313" key="4">
    <source>
        <dbReference type="EMBL" id="BBE30953.1"/>
    </source>
</evidence>
<proteinExistence type="predicted"/>
<protein>
    <submittedName>
        <fullName evidence="4">Methyltransferase</fullName>
    </submittedName>
</protein>
<sequence>MKIGEFSKKFNVKRDTIRYYIETGLLLPEKIRNQYIFDESCIKDMKEIIELKNLKFTISGIQKIFSLKRMTNLTDISDIDFYLSFFENKKQELLKEKEKIEKALNIIEEKISYINTSLKNKEKKIGIPLQFINYLVCPKCNKPLELNNATIKKNYIFTGELNCDCGYHAQINKGIIITPEADTSEIPEYEKKGKTLLNMYDQSLLTLMEKGGIWIYKRLFNIGVKNKVIMEIGTGLGRFVKNSMVNMGKDTLYIATEKSLDSLKTLKNSLELAGSNANIVFIAGDYTKCPIKSESIDIVIDYFGTRNYLLKNSFYPVEKVSNFLKKDGIWIGTFTYYENHAKSLKNYAEKTRNLLLFESIKNSFTKNSIKKLESSELGFSLKMGEIEKTHIPGDKLHVWAFLGKKI</sequence>
<keyword evidence="2" id="KW-0175">Coiled coil</keyword>
<dbReference type="InterPro" id="IPR029063">
    <property type="entry name" value="SAM-dependent_MTases_sf"/>
</dbReference>
<dbReference type="Gene3D" id="3.40.50.150">
    <property type="entry name" value="Vaccinia Virus protein VP39"/>
    <property type="match status" value="1"/>
</dbReference>
<dbReference type="InterPro" id="IPR009061">
    <property type="entry name" value="DNA-bd_dom_put_sf"/>
</dbReference>
<dbReference type="SMART" id="SM00422">
    <property type="entry name" value="HTH_MERR"/>
    <property type="match status" value="1"/>
</dbReference>
<dbReference type="Proteomes" id="UP000516361">
    <property type="component" value="Chromosome"/>
</dbReference>
<dbReference type="AlphaFoldDB" id="A0A7G1G7S9"/>
<dbReference type="SUPFAM" id="SSF53335">
    <property type="entry name" value="S-adenosyl-L-methionine-dependent methyltransferases"/>
    <property type="match status" value="1"/>
</dbReference>
<keyword evidence="5" id="KW-1185">Reference proteome</keyword>
<evidence type="ECO:0000259" key="3">
    <source>
        <dbReference type="PROSITE" id="PS50937"/>
    </source>
</evidence>
<evidence type="ECO:0000313" key="5">
    <source>
        <dbReference type="Proteomes" id="UP000516361"/>
    </source>
</evidence>
<feature type="domain" description="HTH merR-type" evidence="3">
    <location>
        <begin position="1"/>
        <end position="67"/>
    </location>
</feature>
<gene>
    <name evidence="4" type="ORF">OSSY52_10940</name>
</gene>
<reference evidence="4 5" key="1">
    <citation type="submission" date="2018-06" db="EMBL/GenBank/DDBJ databases">
        <title>Genome sequencing of Oceanotoga sp. sy52.</title>
        <authorList>
            <person name="Mori K."/>
        </authorList>
    </citation>
    <scope>NUCLEOTIDE SEQUENCE [LARGE SCALE GENOMIC DNA]</scope>
    <source>
        <strain evidence="5">sy52</strain>
    </source>
</reference>
<dbReference type="PANTHER" id="PTHR30204:SF96">
    <property type="entry name" value="CHROMOSOME-ANCHORING PROTEIN RACA"/>
    <property type="match status" value="1"/>
</dbReference>
<accession>A0A7G1G7S9</accession>
<dbReference type="InterPro" id="IPR047057">
    <property type="entry name" value="MerR_fam"/>
</dbReference>
<evidence type="ECO:0000256" key="1">
    <source>
        <dbReference type="ARBA" id="ARBA00023125"/>
    </source>
</evidence>
<keyword evidence="4" id="KW-0808">Transferase</keyword>
<dbReference type="PROSITE" id="PS50937">
    <property type="entry name" value="HTH_MERR_2"/>
    <property type="match status" value="1"/>
</dbReference>
<dbReference type="GO" id="GO:0003677">
    <property type="term" value="F:DNA binding"/>
    <property type="evidence" value="ECO:0007669"/>
    <property type="project" value="UniProtKB-KW"/>
</dbReference>
<dbReference type="KEGG" id="ocy:OSSY52_10940"/>
<dbReference type="InParanoid" id="A0A7G1G7S9"/>
<organism evidence="4 5">
    <name type="scientific">Tepiditoga spiralis</name>
    <dbReference type="NCBI Taxonomy" id="2108365"/>
    <lineage>
        <taxon>Bacteria</taxon>
        <taxon>Thermotogati</taxon>
        <taxon>Thermotogota</taxon>
        <taxon>Thermotogae</taxon>
        <taxon>Petrotogales</taxon>
        <taxon>Petrotogaceae</taxon>
        <taxon>Tepiditoga</taxon>
    </lineage>
</organism>
<keyword evidence="1" id="KW-0238">DNA-binding</keyword>
<dbReference type="SUPFAM" id="SSF46955">
    <property type="entry name" value="Putative DNA-binding domain"/>
    <property type="match status" value="1"/>
</dbReference>
<feature type="coiled-coil region" evidence="2">
    <location>
        <begin position="83"/>
        <end position="110"/>
    </location>
</feature>
<dbReference type="GO" id="GO:0008168">
    <property type="term" value="F:methyltransferase activity"/>
    <property type="evidence" value="ECO:0007669"/>
    <property type="project" value="UniProtKB-KW"/>
</dbReference>
<name>A0A7G1G7S9_9BACT</name>
<dbReference type="RefSeq" id="WP_190616016.1">
    <property type="nucleotide sequence ID" value="NZ_AP018712.1"/>
</dbReference>
<dbReference type="GO" id="GO:0032259">
    <property type="term" value="P:methylation"/>
    <property type="evidence" value="ECO:0007669"/>
    <property type="project" value="UniProtKB-KW"/>
</dbReference>
<dbReference type="Pfam" id="PF13411">
    <property type="entry name" value="MerR_1"/>
    <property type="match status" value="1"/>
</dbReference>
<dbReference type="EMBL" id="AP018712">
    <property type="protein sequence ID" value="BBE30953.1"/>
    <property type="molecule type" value="Genomic_DNA"/>
</dbReference>
<dbReference type="PANTHER" id="PTHR30204">
    <property type="entry name" value="REDOX-CYCLING DRUG-SENSING TRANSCRIPTIONAL ACTIVATOR SOXR"/>
    <property type="match status" value="1"/>
</dbReference>
<keyword evidence="4" id="KW-0489">Methyltransferase</keyword>
<dbReference type="GO" id="GO:0003700">
    <property type="term" value="F:DNA-binding transcription factor activity"/>
    <property type="evidence" value="ECO:0007669"/>
    <property type="project" value="InterPro"/>
</dbReference>
<dbReference type="Gene3D" id="1.10.1660.10">
    <property type="match status" value="1"/>
</dbReference>